<evidence type="ECO:0000256" key="5">
    <source>
        <dbReference type="ARBA" id="ARBA00023136"/>
    </source>
</evidence>
<evidence type="ECO:0000313" key="8">
    <source>
        <dbReference type="Proteomes" id="UP000075884"/>
    </source>
</evidence>
<dbReference type="Pfam" id="PF08395">
    <property type="entry name" value="7tm_7"/>
    <property type="match status" value="1"/>
</dbReference>
<organism evidence="7 8">
    <name type="scientific">Anopheles dirus</name>
    <dbReference type="NCBI Taxonomy" id="7168"/>
    <lineage>
        <taxon>Eukaryota</taxon>
        <taxon>Metazoa</taxon>
        <taxon>Ecdysozoa</taxon>
        <taxon>Arthropoda</taxon>
        <taxon>Hexapoda</taxon>
        <taxon>Insecta</taxon>
        <taxon>Pterygota</taxon>
        <taxon>Neoptera</taxon>
        <taxon>Endopterygota</taxon>
        <taxon>Diptera</taxon>
        <taxon>Nematocera</taxon>
        <taxon>Culicoidea</taxon>
        <taxon>Culicidae</taxon>
        <taxon>Anophelinae</taxon>
        <taxon>Anopheles</taxon>
    </lineage>
</organism>
<proteinExistence type="inferred from homology"/>
<keyword evidence="2 6" id="KW-1003">Cell membrane</keyword>
<comment type="subcellular location">
    <subcellularLocation>
        <location evidence="1 6">Cell membrane</location>
        <topology evidence="1 6">Multi-pass membrane protein</topology>
    </subcellularLocation>
</comment>
<evidence type="ECO:0000256" key="3">
    <source>
        <dbReference type="ARBA" id="ARBA00022692"/>
    </source>
</evidence>
<feature type="transmembrane region" description="Helical" evidence="6">
    <location>
        <begin position="31"/>
        <end position="52"/>
    </location>
</feature>
<dbReference type="GO" id="GO:0050909">
    <property type="term" value="P:sensory perception of taste"/>
    <property type="evidence" value="ECO:0007669"/>
    <property type="project" value="InterPro"/>
</dbReference>
<keyword evidence="6" id="KW-0675">Receptor</keyword>
<dbReference type="AlphaFoldDB" id="A0A182N9D3"/>
<feature type="transmembrane region" description="Helical" evidence="6">
    <location>
        <begin position="349"/>
        <end position="369"/>
    </location>
</feature>
<dbReference type="EnsemblMetazoa" id="ADIR004257-RA">
    <property type="protein sequence ID" value="ADIR004257-PA"/>
    <property type="gene ID" value="ADIR004257"/>
</dbReference>
<sequence length="375" mass="43959">MNHFYLFYLLGVINYRLDPSKASFISSKPITLFKVVLHLVVPNVVLLSISIYGKTGILLTVPSVHVMVFFIRIICTLLTMNVNVLLNYYFFSAKQTALLGECMDRFRDAKITSASFRGSRFVLGIFLLHYINYEINQYTYVILYDEKWPELTFYIVYYFIEMVTVMHALFYDSVLDTVRRTVQLDCVELRNCIEHNRLQNDTCWWRITHEFYDRLLALDRRRKDYCRTFQLQLVTIALNTFISSFSIFYVNLNSILVVTHNSWLEKYKRVTESLGFFTQLGALLLICRHSTYLASEQRTLVRLIAEAQSMLTKCSTNMKNANALNCRIFLLQNQMTIAPFDLFIFDMKYFLGIVAAIVTYLVVLLQFRAMEPSLN</sequence>
<evidence type="ECO:0000313" key="7">
    <source>
        <dbReference type="EnsemblMetazoa" id="ADIR004257-PA"/>
    </source>
</evidence>
<feature type="transmembrane region" description="Helical" evidence="6">
    <location>
        <begin position="229"/>
        <end position="250"/>
    </location>
</feature>
<keyword evidence="3 6" id="KW-0812">Transmembrane</keyword>
<evidence type="ECO:0000256" key="6">
    <source>
        <dbReference type="RuleBase" id="RU363108"/>
    </source>
</evidence>
<evidence type="ECO:0000256" key="2">
    <source>
        <dbReference type="ARBA" id="ARBA00022475"/>
    </source>
</evidence>
<feature type="transmembrane region" description="Helical" evidence="6">
    <location>
        <begin position="64"/>
        <end position="90"/>
    </location>
</feature>
<evidence type="ECO:0000256" key="1">
    <source>
        <dbReference type="ARBA" id="ARBA00004651"/>
    </source>
</evidence>
<name>A0A182N9D3_9DIPT</name>
<evidence type="ECO:0000256" key="4">
    <source>
        <dbReference type="ARBA" id="ARBA00022989"/>
    </source>
</evidence>
<feature type="transmembrane region" description="Helical" evidence="6">
    <location>
        <begin position="111"/>
        <end position="131"/>
    </location>
</feature>
<reference evidence="7" key="2">
    <citation type="submission" date="2020-05" db="UniProtKB">
        <authorList>
            <consortium name="EnsemblMetazoa"/>
        </authorList>
    </citation>
    <scope>IDENTIFICATION</scope>
    <source>
        <strain evidence="7">WRAIR2</strain>
    </source>
</reference>
<feature type="transmembrane region" description="Helical" evidence="6">
    <location>
        <begin position="151"/>
        <end position="171"/>
    </location>
</feature>
<keyword evidence="6" id="KW-0807">Transducer</keyword>
<accession>A0A182N9D3</accession>
<comment type="similarity">
    <text evidence="6">Belongs to the insect chemoreceptor superfamily. Gustatory receptor (GR) family.</text>
</comment>
<comment type="function">
    <text evidence="6">Gustatory receptor which mediates acceptance or avoidance behavior, depending on its substrates.</text>
</comment>
<reference evidence="8" key="1">
    <citation type="submission" date="2013-03" db="EMBL/GenBank/DDBJ databases">
        <title>The Genome Sequence of Anopheles dirus WRAIR2.</title>
        <authorList>
            <consortium name="The Broad Institute Genomics Platform"/>
            <person name="Neafsey D.E."/>
            <person name="Walton C."/>
            <person name="Walker B."/>
            <person name="Young S.K."/>
            <person name="Zeng Q."/>
            <person name="Gargeya S."/>
            <person name="Fitzgerald M."/>
            <person name="Haas B."/>
            <person name="Abouelleil A."/>
            <person name="Allen A.W."/>
            <person name="Alvarado L."/>
            <person name="Arachchi H.M."/>
            <person name="Berlin A.M."/>
            <person name="Chapman S.B."/>
            <person name="Gainer-Dewar J."/>
            <person name="Goldberg J."/>
            <person name="Griggs A."/>
            <person name="Gujja S."/>
            <person name="Hansen M."/>
            <person name="Howarth C."/>
            <person name="Imamovic A."/>
            <person name="Ireland A."/>
            <person name="Larimer J."/>
            <person name="McCowan C."/>
            <person name="Murphy C."/>
            <person name="Pearson M."/>
            <person name="Poon T.W."/>
            <person name="Priest M."/>
            <person name="Roberts A."/>
            <person name="Saif S."/>
            <person name="Shea T."/>
            <person name="Sisk P."/>
            <person name="Sykes S."/>
            <person name="Wortman J."/>
            <person name="Nusbaum C."/>
            <person name="Birren B."/>
        </authorList>
    </citation>
    <scope>NUCLEOTIDE SEQUENCE [LARGE SCALE GENOMIC DNA]</scope>
    <source>
        <strain evidence="8">WRAIR2</strain>
    </source>
</reference>
<keyword evidence="8" id="KW-1185">Reference proteome</keyword>
<keyword evidence="4 6" id="KW-1133">Transmembrane helix</keyword>
<dbReference type="InterPro" id="IPR013604">
    <property type="entry name" value="7TM_chemorcpt"/>
</dbReference>
<dbReference type="GO" id="GO:0005886">
    <property type="term" value="C:plasma membrane"/>
    <property type="evidence" value="ECO:0007669"/>
    <property type="project" value="UniProtKB-SubCell"/>
</dbReference>
<dbReference type="VEuPathDB" id="VectorBase:ADIR004257"/>
<keyword evidence="5 6" id="KW-0472">Membrane</keyword>
<dbReference type="Proteomes" id="UP000075884">
    <property type="component" value="Unassembled WGS sequence"/>
</dbReference>
<dbReference type="GO" id="GO:0007165">
    <property type="term" value="P:signal transduction"/>
    <property type="evidence" value="ECO:0007669"/>
    <property type="project" value="UniProtKB-KW"/>
</dbReference>
<comment type="caution">
    <text evidence="6">Lacks conserved residue(s) required for the propagation of feature annotation.</text>
</comment>
<protein>
    <recommendedName>
        <fullName evidence="6">Gustatory receptor</fullName>
    </recommendedName>
</protein>